<evidence type="ECO:0000313" key="2">
    <source>
        <dbReference type="Proteomes" id="UP000310066"/>
    </source>
</evidence>
<name>A0A4U0VE44_9PEZI</name>
<organism evidence="1 2">
    <name type="scientific">Friedmanniomyces endolithicus</name>
    <dbReference type="NCBI Taxonomy" id="329885"/>
    <lineage>
        <taxon>Eukaryota</taxon>
        <taxon>Fungi</taxon>
        <taxon>Dikarya</taxon>
        <taxon>Ascomycota</taxon>
        <taxon>Pezizomycotina</taxon>
        <taxon>Dothideomycetes</taxon>
        <taxon>Dothideomycetidae</taxon>
        <taxon>Mycosphaerellales</taxon>
        <taxon>Teratosphaeriaceae</taxon>
        <taxon>Friedmanniomyces</taxon>
    </lineage>
</organism>
<dbReference type="AlphaFoldDB" id="A0A4U0VE44"/>
<sequence length="320" mass="36125">MRKGRTGLHRLDINFNARRSRLLSLTSRLVILRATAPETRESLSDAGHLQMLLWVLSSVFTAQSEEGKKSRVAGRVVESCDVLFVNLSAHADVRLELSGPQDEGLHFRLIAEQISLSTFWPTVFGAENVPAKPTKPTPFHHSLFVLEGNEKSPVLLLGPLQGDSVDHTLFWLPTERTVICGDAVYARSTHLWVEEVETPQLLDAWFKTLDLIEEGLRPEKVIPGHIEQGWELDAKADLAHARKYLQFFAEKVTYAKKKPGVDELYKTFKDAFPEADKNLDFFLGHLSNQFGEGGKVWEENKHHNVGARTKEQLEAYYISA</sequence>
<comment type="caution">
    <text evidence="1">The sequence shown here is derived from an EMBL/GenBank/DDBJ whole genome shotgun (WGS) entry which is preliminary data.</text>
</comment>
<dbReference type="STRING" id="329885.A0A4U0VE44"/>
<dbReference type="Proteomes" id="UP000310066">
    <property type="component" value="Unassembled WGS sequence"/>
</dbReference>
<proteinExistence type="predicted"/>
<accession>A0A4U0VE44</accession>
<dbReference type="InterPro" id="IPR036866">
    <property type="entry name" value="RibonucZ/Hydroxyglut_hydro"/>
</dbReference>
<gene>
    <name evidence="1" type="ORF">B0A54_02766</name>
</gene>
<protein>
    <recommendedName>
        <fullName evidence="3">Metallo-beta-lactamase domain-containing protein</fullName>
    </recommendedName>
</protein>
<dbReference type="Gene3D" id="3.60.15.10">
    <property type="entry name" value="Ribonuclease Z/Hydroxyacylglutathione hydrolase-like"/>
    <property type="match status" value="1"/>
</dbReference>
<dbReference type="EMBL" id="NAJP01000006">
    <property type="protein sequence ID" value="TKA47288.1"/>
    <property type="molecule type" value="Genomic_DNA"/>
</dbReference>
<evidence type="ECO:0008006" key="3">
    <source>
        <dbReference type="Google" id="ProtNLM"/>
    </source>
</evidence>
<reference evidence="1 2" key="1">
    <citation type="submission" date="2017-03" db="EMBL/GenBank/DDBJ databases">
        <title>Genomes of endolithic fungi from Antarctica.</title>
        <authorList>
            <person name="Coleine C."/>
            <person name="Masonjones S."/>
            <person name="Stajich J.E."/>
        </authorList>
    </citation>
    <scope>NUCLEOTIDE SEQUENCE [LARGE SCALE GENOMIC DNA]</scope>
    <source>
        <strain evidence="1 2">CCFEE 5311</strain>
    </source>
</reference>
<dbReference type="OrthoDB" id="536211at2759"/>
<dbReference type="SUPFAM" id="SSF56281">
    <property type="entry name" value="Metallo-hydrolase/oxidoreductase"/>
    <property type="match status" value="1"/>
</dbReference>
<evidence type="ECO:0000313" key="1">
    <source>
        <dbReference type="EMBL" id="TKA47288.1"/>
    </source>
</evidence>